<keyword evidence="3" id="KW-0547">Nucleotide-binding</keyword>
<evidence type="ECO:0000256" key="3">
    <source>
        <dbReference type="ARBA" id="ARBA00022741"/>
    </source>
</evidence>
<dbReference type="Pfam" id="PF00664">
    <property type="entry name" value="ABC_membrane"/>
    <property type="match status" value="1"/>
</dbReference>
<sequence>RGEGARRMESPWYIPLLIVGFTTVQGLLNFGGAYLNAWVGGKLTMGVKARLYEKLVEIEPSFFDKTTSGEVLFRFNSDAELACSGLLGNLKSFLTRIFSSIALIGVLFYNSWQLSILAIVILVVAVAPLTKVKKLLNTLVTRNNTCMFQVNTTYNETFSGNRTIAAYNLQERQKSRFNSLLNDVFTLTVAMTRRTAWITPFMHFVISIGLGLAIALGSWLIVQGTISAGNFVSFITALLMLYTPLKNITNVAVSVQQSFLAIERVFSLLERPSSLLEKEETTPLPEVKQGVAFEHVSFGYSKNVEVLHDINLEVRVGEMLALVGNSGGGKSTLVSLLPRFYDVTKGSIKVDGVDVRNFALKDLRQHIAMVFQDNFLFDGTIKENILLGNPSATDEDIRKALECACLSEFIASLDKGVETYIGERGILLSGGQKQRVAIARAFLKNSPIVILDEATSALDNKSEEIVQRAIDNLMKDKTVFVIAHRLSTVKNANRIAVINEGNLVELGSHEELMAIPNGQYRTLYNMQFKAPAHRAEEEKPAAEVA</sequence>
<dbReference type="InterPro" id="IPR027417">
    <property type="entry name" value="P-loop_NTPase"/>
</dbReference>
<dbReference type="SMART" id="SM00382">
    <property type="entry name" value="AAA"/>
    <property type="match status" value="1"/>
</dbReference>
<evidence type="ECO:0000259" key="9">
    <source>
        <dbReference type="PROSITE" id="PS50929"/>
    </source>
</evidence>
<dbReference type="PROSITE" id="PS00211">
    <property type="entry name" value="ABC_TRANSPORTER_1"/>
    <property type="match status" value="1"/>
</dbReference>
<feature type="transmembrane region" description="Helical" evidence="7">
    <location>
        <begin position="97"/>
        <end position="127"/>
    </location>
</feature>
<evidence type="ECO:0000313" key="10">
    <source>
        <dbReference type="EMBL" id="HJD96072.1"/>
    </source>
</evidence>
<feature type="domain" description="ABC transporter" evidence="8">
    <location>
        <begin position="291"/>
        <end position="525"/>
    </location>
</feature>
<dbReference type="InterPro" id="IPR017871">
    <property type="entry name" value="ABC_transporter-like_CS"/>
</dbReference>
<dbReference type="GO" id="GO:0005886">
    <property type="term" value="C:plasma membrane"/>
    <property type="evidence" value="ECO:0007669"/>
    <property type="project" value="UniProtKB-SubCell"/>
</dbReference>
<dbReference type="InterPro" id="IPR003593">
    <property type="entry name" value="AAA+_ATPase"/>
</dbReference>
<reference evidence="10" key="2">
    <citation type="submission" date="2021-09" db="EMBL/GenBank/DDBJ databases">
        <authorList>
            <person name="Gilroy R."/>
        </authorList>
    </citation>
    <scope>NUCLEOTIDE SEQUENCE</scope>
    <source>
        <strain evidence="10">ChiGjej2B2-19336</strain>
    </source>
</reference>
<evidence type="ECO:0000256" key="7">
    <source>
        <dbReference type="SAM" id="Phobius"/>
    </source>
</evidence>
<organism evidence="10 11">
    <name type="scientific">Mailhella massiliensis</name>
    <dbReference type="NCBI Taxonomy" id="1903261"/>
    <lineage>
        <taxon>Bacteria</taxon>
        <taxon>Pseudomonadati</taxon>
        <taxon>Thermodesulfobacteriota</taxon>
        <taxon>Desulfovibrionia</taxon>
        <taxon>Desulfovibrionales</taxon>
        <taxon>Desulfovibrionaceae</taxon>
        <taxon>Mailhella</taxon>
    </lineage>
</organism>
<dbReference type="InterPro" id="IPR003439">
    <property type="entry name" value="ABC_transporter-like_ATP-bd"/>
</dbReference>
<dbReference type="AlphaFoldDB" id="A0A921ATA8"/>
<feature type="transmembrane region" description="Helical" evidence="7">
    <location>
        <begin position="201"/>
        <end position="222"/>
    </location>
</feature>
<dbReference type="Pfam" id="PF00005">
    <property type="entry name" value="ABC_tran"/>
    <property type="match status" value="1"/>
</dbReference>
<evidence type="ECO:0000256" key="5">
    <source>
        <dbReference type="ARBA" id="ARBA00022989"/>
    </source>
</evidence>
<evidence type="ECO:0000259" key="8">
    <source>
        <dbReference type="PROSITE" id="PS50893"/>
    </source>
</evidence>
<dbReference type="InterPro" id="IPR036640">
    <property type="entry name" value="ABC1_TM_sf"/>
</dbReference>
<dbReference type="PROSITE" id="PS50893">
    <property type="entry name" value="ABC_TRANSPORTER_2"/>
    <property type="match status" value="1"/>
</dbReference>
<keyword evidence="6 7" id="KW-0472">Membrane</keyword>
<proteinExistence type="predicted"/>
<dbReference type="PANTHER" id="PTHR43394">
    <property type="entry name" value="ATP-DEPENDENT PERMEASE MDL1, MITOCHONDRIAL"/>
    <property type="match status" value="1"/>
</dbReference>
<dbReference type="InterPro" id="IPR039421">
    <property type="entry name" value="Type_1_exporter"/>
</dbReference>
<dbReference type="GO" id="GO:0016887">
    <property type="term" value="F:ATP hydrolysis activity"/>
    <property type="evidence" value="ECO:0007669"/>
    <property type="project" value="InterPro"/>
</dbReference>
<dbReference type="Gene3D" id="1.20.1560.10">
    <property type="entry name" value="ABC transporter type 1, transmembrane domain"/>
    <property type="match status" value="1"/>
</dbReference>
<feature type="domain" description="ABC transmembrane type-1" evidence="9">
    <location>
        <begin position="12"/>
        <end position="257"/>
    </location>
</feature>
<comment type="caution">
    <text evidence="10">The sequence shown here is derived from an EMBL/GenBank/DDBJ whole genome shotgun (WGS) entry which is preliminary data.</text>
</comment>
<dbReference type="GO" id="GO:0005524">
    <property type="term" value="F:ATP binding"/>
    <property type="evidence" value="ECO:0007669"/>
    <property type="project" value="UniProtKB-KW"/>
</dbReference>
<keyword evidence="2 7" id="KW-0812">Transmembrane</keyword>
<reference evidence="10" key="1">
    <citation type="journal article" date="2021" name="PeerJ">
        <title>Extensive microbial diversity within the chicken gut microbiome revealed by metagenomics and culture.</title>
        <authorList>
            <person name="Gilroy R."/>
            <person name="Ravi A."/>
            <person name="Getino M."/>
            <person name="Pursley I."/>
            <person name="Horton D.L."/>
            <person name="Alikhan N.F."/>
            <person name="Baker D."/>
            <person name="Gharbi K."/>
            <person name="Hall N."/>
            <person name="Watson M."/>
            <person name="Adriaenssens E.M."/>
            <person name="Foster-Nyarko E."/>
            <person name="Jarju S."/>
            <person name="Secka A."/>
            <person name="Antonio M."/>
            <person name="Oren A."/>
            <person name="Chaudhuri R.R."/>
            <person name="La Ragione R."/>
            <person name="Hildebrand F."/>
            <person name="Pallen M.J."/>
        </authorList>
    </citation>
    <scope>NUCLEOTIDE SEQUENCE</scope>
    <source>
        <strain evidence="10">ChiGjej2B2-19336</strain>
    </source>
</reference>
<comment type="subcellular location">
    <subcellularLocation>
        <location evidence="1">Cell membrane</location>
        <topology evidence="1">Multi-pass membrane protein</topology>
    </subcellularLocation>
</comment>
<feature type="non-terminal residue" evidence="10">
    <location>
        <position position="1"/>
    </location>
</feature>
<dbReference type="SUPFAM" id="SSF90123">
    <property type="entry name" value="ABC transporter transmembrane region"/>
    <property type="match status" value="1"/>
</dbReference>
<protein>
    <submittedName>
        <fullName evidence="10">ABC transporter ATP-binding protein/permease</fullName>
    </submittedName>
</protein>
<dbReference type="Proteomes" id="UP000698963">
    <property type="component" value="Unassembled WGS sequence"/>
</dbReference>
<evidence type="ECO:0000313" key="11">
    <source>
        <dbReference type="Proteomes" id="UP000698963"/>
    </source>
</evidence>
<keyword evidence="5 7" id="KW-1133">Transmembrane helix</keyword>
<feature type="transmembrane region" description="Helical" evidence="7">
    <location>
        <begin position="12"/>
        <end position="35"/>
    </location>
</feature>
<dbReference type="CDD" id="cd18552">
    <property type="entry name" value="ABC_6TM_MsbA_like"/>
    <property type="match status" value="1"/>
</dbReference>
<keyword evidence="4 10" id="KW-0067">ATP-binding</keyword>
<accession>A0A921ATA8</accession>
<evidence type="ECO:0000256" key="6">
    <source>
        <dbReference type="ARBA" id="ARBA00023136"/>
    </source>
</evidence>
<gene>
    <name evidence="10" type="ORF">K8W16_00265</name>
</gene>
<dbReference type="RefSeq" id="WP_304120143.1">
    <property type="nucleotide sequence ID" value="NZ_DYZA01000005.1"/>
</dbReference>
<dbReference type="PANTHER" id="PTHR43394:SF1">
    <property type="entry name" value="ATP-BINDING CASSETTE SUB-FAMILY B MEMBER 10, MITOCHONDRIAL"/>
    <property type="match status" value="1"/>
</dbReference>
<dbReference type="Gene3D" id="3.40.50.300">
    <property type="entry name" value="P-loop containing nucleotide triphosphate hydrolases"/>
    <property type="match status" value="1"/>
</dbReference>
<dbReference type="FunFam" id="3.40.50.300:FF:000218">
    <property type="entry name" value="Multidrug ABC transporter ATP-binding protein"/>
    <property type="match status" value="1"/>
</dbReference>
<evidence type="ECO:0000256" key="2">
    <source>
        <dbReference type="ARBA" id="ARBA00022692"/>
    </source>
</evidence>
<evidence type="ECO:0000256" key="1">
    <source>
        <dbReference type="ARBA" id="ARBA00004651"/>
    </source>
</evidence>
<dbReference type="InterPro" id="IPR011527">
    <property type="entry name" value="ABC1_TM_dom"/>
</dbReference>
<dbReference type="SUPFAM" id="SSF52540">
    <property type="entry name" value="P-loop containing nucleoside triphosphate hydrolases"/>
    <property type="match status" value="1"/>
</dbReference>
<name>A0A921ATA8_9BACT</name>
<dbReference type="GO" id="GO:0015421">
    <property type="term" value="F:ABC-type oligopeptide transporter activity"/>
    <property type="evidence" value="ECO:0007669"/>
    <property type="project" value="TreeGrafter"/>
</dbReference>
<evidence type="ECO:0000256" key="4">
    <source>
        <dbReference type="ARBA" id="ARBA00022840"/>
    </source>
</evidence>
<dbReference type="EMBL" id="DYZA01000005">
    <property type="protein sequence ID" value="HJD96072.1"/>
    <property type="molecule type" value="Genomic_DNA"/>
</dbReference>
<dbReference type="PROSITE" id="PS50929">
    <property type="entry name" value="ABC_TM1F"/>
    <property type="match status" value="1"/>
</dbReference>